<dbReference type="Gene3D" id="1.10.10.60">
    <property type="entry name" value="Homeodomain-like"/>
    <property type="match status" value="1"/>
</dbReference>
<dbReference type="PANTHER" id="PTHR24329:SF543">
    <property type="entry name" value="FI01017P-RELATED"/>
    <property type="match status" value="1"/>
</dbReference>
<organism evidence="6 7">
    <name type="scientific">Ancylostoma ceylanicum</name>
    <dbReference type="NCBI Taxonomy" id="53326"/>
    <lineage>
        <taxon>Eukaryota</taxon>
        <taxon>Metazoa</taxon>
        <taxon>Ecdysozoa</taxon>
        <taxon>Nematoda</taxon>
        <taxon>Chromadorea</taxon>
        <taxon>Rhabditida</taxon>
        <taxon>Rhabditina</taxon>
        <taxon>Rhabditomorpha</taxon>
        <taxon>Strongyloidea</taxon>
        <taxon>Ancylostomatidae</taxon>
        <taxon>Ancylostomatinae</taxon>
        <taxon>Ancylostoma</taxon>
    </lineage>
</organism>
<evidence type="ECO:0000256" key="3">
    <source>
        <dbReference type="RuleBase" id="RU000682"/>
    </source>
</evidence>
<feature type="DNA-binding region" description="Homeobox" evidence="2">
    <location>
        <begin position="32"/>
        <end position="109"/>
    </location>
</feature>
<name>A0A016TXJ7_9BILA</name>
<evidence type="ECO:0000313" key="6">
    <source>
        <dbReference type="EMBL" id="EYC07058.1"/>
    </source>
</evidence>
<dbReference type="SMART" id="SM00389">
    <property type="entry name" value="HOX"/>
    <property type="match status" value="1"/>
</dbReference>
<dbReference type="Pfam" id="PF00046">
    <property type="entry name" value="Homeodomain"/>
    <property type="match status" value="1"/>
</dbReference>
<keyword evidence="2 3" id="KW-0371">Homeobox</keyword>
<reference evidence="7" key="1">
    <citation type="journal article" date="2015" name="Nat. Genet.">
        <title>The genome and transcriptome of the zoonotic hookworm Ancylostoma ceylanicum identify infection-specific gene families.</title>
        <authorList>
            <person name="Schwarz E.M."/>
            <person name="Hu Y."/>
            <person name="Antoshechkin I."/>
            <person name="Miller M.M."/>
            <person name="Sternberg P.W."/>
            <person name="Aroian R.V."/>
        </authorList>
    </citation>
    <scope>NUCLEOTIDE SEQUENCE</scope>
    <source>
        <strain evidence="7">HY135</strain>
    </source>
</reference>
<feature type="domain" description="Homeobox" evidence="5">
    <location>
        <begin position="30"/>
        <end position="108"/>
    </location>
</feature>
<dbReference type="GO" id="GO:0005634">
    <property type="term" value="C:nucleus"/>
    <property type="evidence" value="ECO:0007669"/>
    <property type="project" value="UniProtKB-SubCell"/>
</dbReference>
<feature type="region of interest" description="Disordered" evidence="4">
    <location>
        <begin position="1"/>
        <end position="29"/>
    </location>
</feature>
<evidence type="ECO:0000259" key="5">
    <source>
        <dbReference type="PROSITE" id="PS50071"/>
    </source>
</evidence>
<dbReference type="STRING" id="53326.A0A016TXJ7"/>
<dbReference type="AlphaFoldDB" id="A0A016TXJ7"/>
<dbReference type="GO" id="GO:0000981">
    <property type="term" value="F:DNA-binding transcription factor activity, RNA polymerase II-specific"/>
    <property type="evidence" value="ECO:0007669"/>
    <property type="project" value="TreeGrafter"/>
</dbReference>
<keyword evidence="2 3" id="KW-0539">Nucleus</keyword>
<sequence>MCDTTPANWRQPPSSTLKRKCDRSESPNSALKRRFRTNFTEAQSLLLEEAFQESHYPDQTAKKDMAEKLDIPEDRITDLVDLSCGYSIAQNRINWVWFQNRRAKWRRKEMREKEKSRYDQFATNAYCFDTNYRYECTTNCNFAIPVPPEQPQPSTCQLFVTSPCTQL</sequence>
<keyword evidence="2 3" id="KW-0238">DNA-binding</keyword>
<dbReference type="SUPFAM" id="SSF46689">
    <property type="entry name" value="Homeodomain-like"/>
    <property type="match status" value="1"/>
</dbReference>
<comment type="subcellular location">
    <subcellularLocation>
        <location evidence="1 2 3">Nucleus</location>
    </subcellularLocation>
</comment>
<evidence type="ECO:0000256" key="4">
    <source>
        <dbReference type="SAM" id="MobiDB-lite"/>
    </source>
</evidence>
<accession>A0A016TXJ7</accession>
<dbReference type="OrthoDB" id="6159439at2759"/>
<dbReference type="PROSITE" id="PS50071">
    <property type="entry name" value="HOMEOBOX_2"/>
    <property type="match status" value="1"/>
</dbReference>
<dbReference type="InterPro" id="IPR001356">
    <property type="entry name" value="HD"/>
</dbReference>
<comment type="caution">
    <text evidence="6">The sequence shown here is derived from an EMBL/GenBank/DDBJ whole genome shotgun (WGS) entry which is preliminary data.</text>
</comment>
<dbReference type="PANTHER" id="PTHR24329">
    <property type="entry name" value="HOMEOBOX PROTEIN ARISTALESS"/>
    <property type="match status" value="1"/>
</dbReference>
<gene>
    <name evidence="6" type="primary">Acey_s0072.g669</name>
    <name evidence="6" type="synonym">Acey-dsc-1</name>
    <name evidence="6" type="ORF">Y032_0072g669</name>
</gene>
<dbReference type="InterPro" id="IPR009057">
    <property type="entry name" value="Homeodomain-like_sf"/>
</dbReference>
<dbReference type="InterPro" id="IPR050649">
    <property type="entry name" value="Paired_Homeobox_TFs"/>
</dbReference>
<evidence type="ECO:0000256" key="2">
    <source>
        <dbReference type="PROSITE-ProRule" id="PRU00108"/>
    </source>
</evidence>
<dbReference type="GO" id="GO:0000977">
    <property type="term" value="F:RNA polymerase II transcription regulatory region sequence-specific DNA binding"/>
    <property type="evidence" value="ECO:0007669"/>
    <property type="project" value="TreeGrafter"/>
</dbReference>
<dbReference type="CDD" id="cd00086">
    <property type="entry name" value="homeodomain"/>
    <property type="match status" value="1"/>
</dbReference>
<feature type="compositionally biased region" description="Polar residues" evidence="4">
    <location>
        <begin position="1"/>
        <end position="16"/>
    </location>
</feature>
<dbReference type="Proteomes" id="UP000024635">
    <property type="component" value="Unassembled WGS sequence"/>
</dbReference>
<evidence type="ECO:0000256" key="1">
    <source>
        <dbReference type="ARBA" id="ARBA00004123"/>
    </source>
</evidence>
<evidence type="ECO:0000313" key="7">
    <source>
        <dbReference type="Proteomes" id="UP000024635"/>
    </source>
</evidence>
<dbReference type="EMBL" id="JARK01001408">
    <property type="protein sequence ID" value="EYC07058.1"/>
    <property type="molecule type" value="Genomic_DNA"/>
</dbReference>
<keyword evidence="7" id="KW-1185">Reference proteome</keyword>
<proteinExistence type="predicted"/>
<protein>
    <recommendedName>
        <fullName evidence="5">Homeobox domain-containing protein</fullName>
    </recommendedName>
</protein>